<evidence type="ECO:0000313" key="2">
    <source>
        <dbReference type="EMBL" id="RRT35317.1"/>
    </source>
</evidence>
<evidence type="ECO:0000313" key="3">
    <source>
        <dbReference type="Proteomes" id="UP000287651"/>
    </source>
</evidence>
<gene>
    <name evidence="2" type="ORF">B296_00042030</name>
</gene>
<comment type="caution">
    <text evidence="2">The sequence shown here is derived from an EMBL/GenBank/DDBJ whole genome shotgun (WGS) entry which is preliminary data.</text>
</comment>
<keyword evidence="1" id="KW-0732">Signal</keyword>
<accession>A0A426X775</accession>
<evidence type="ECO:0008006" key="4">
    <source>
        <dbReference type="Google" id="ProtNLM"/>
    </source>
</evidence>
<feature type="chain" id="PRO_5019136344" description="Secreted protein" evidence="1">
    <location>
        <begin position="34"/>
        <end position="113"/>
    </location>
</feature>
<dbReference type="AlphaFoldDB" id="A0A426X775"/>
<name>A0A426X775_ENSVE</name>
<protein>
    <recommendedName>
        <fullName evidence="4">Secreted protein</fullName>
    </recommendedName>
</protein>
<sequence length="113" mass="12278">MKCRGGREGGGRSRKLVCLLALCVCVMREQSVGVLEQNRVSCWLAVTPWYRQKRRQSAGTVAAHIISGVVDPTEQEQEQVGARGQGGGEVLSALSRSLRTESLDHCWIAALIA</sequence>
<evidence type="ECO:0000256" key="1">
    <source>
        <dbReference type="SAM" id="SignalP"/>
    </source>
</evidence>
<feature type="signal peptide" evidence="1">
    <location>
        <begin position="1"/>
        <end position="33"/>
    </location>
</feature>
<organism evidence="2 3">
    <name type="scientific">Ensete ventricosum</name>
    <name type="common">Abyssinian banana</name>
    <name type="synonym">Musa ensete</name>
    <dbReference type="NCBI Taxonomy" id="4639"/>
    <lineage>
        <taxon>Eukaryota</taxon>
        <taxon>Viridiplantae</taxon>
        <taxon>Streptophyta</taxon>
        <taxon>Embryophyta</taxon>
        <taxon>Tracheophyta</taxon>
        <taxon>Spermatophyta</taxon>
        <taxon>Magnoliopsida</taxon>
        <taxon>Liliopsida</taxon>
        <taxon>Zingiberales</taxon>
        <taxon>Musaceae</taxon>
        <taxon>Ensete</taxon>
    </lineage>
</organism>
<dbReference type="EMBL" id="AMZH03025223">
    <property type="protein sequence ID" value="RRT35317.1"/>
    <property type="molecule type" value="Genomic_DNA"/>
</dbReference>
<reference evidence="2 3" key="1">
    <citation type="journal article" date="2014" name="Agronomy (Basel)">
        <title>A Draft Genome Sequence for Ensete ventricosum, the Drought-Tolerant Tree Against Hunger.</title>
        <authorList>
            <person name="Harrison J."/>
            <person name="Moore K.A."/>
            <person name="Paszkiewicz K."/>
            <person name="Jones T."/>
            <person name="Grant M."/>
            <person name="Ambacheew D."/>
            <person name="Muzemil S."/>
            <person name="Studholme D.J."/>
        </authorList>
    </citation>
    <scope>NUCLEOTIDE SEQUENCE [LARGE SCALE GENOMIC DNA]</scope>
</reference>
<proteinExistence type="predicted"/>
<dbReference type="Proteomes" id="UP000287651">
    <property type="component" value="Unassembled WGS sequence"/>
</dbReference>